<organism evidence="1 4">
    <name type="scientific">Hydrogenophaga crassostreae</name>
    <dbReference type="NCBI Taxonomy" id="1763535"/>
    <lineage>
        <taxon>Bacteria</taxon>
        <taxon>Pseudomonadati</taxon>
        <taxon>Pseudomonadota</taxon>
        <taxon>Betaproteobacteria</taxon>
        <taxon>Burkholderiales</taxon>
        <taxon>Comamonadaceae</taxon>
        <taxon>Hydrogenophaga</taxon>
    </lineage>
</organism>
<sequence length="145" mass="16179">MCSYEASILIAAPRESVWCVLSDVAVWPEWLPTVSSVQPVDGTALAVGSRYNLRQPKLPPATWEVTEVESPRRFVWRARSPGLLMVAEHTVDEAQPGRSRVVLRFAFSGLLGVPVGKLFRSVTERYLSQEVTSLKLTVEKLQQRG</sequence>
<dbReference type="RefSeq" id="WP_066091833.1">
    <property type="nucleotide sequence ID" value="NZ_CP017476.1"/>
</dbReference>
<protein>
    <recommendedName>
        <fullName evidence="5">Polyketide cyclase</fullName>
    </recommendedName>
</protein>
<keyword evidence="3" id="KW-1185">Reference proteome</keyword>
<dbReference type="Gene3D" id="3.30.530.20">
    <property type="match status" value="1"/>
</dbReference>
<gene>
    <name evidence="1" type="ORF">LPB072_03850</name>
    <name evidence="2" type="ORF">LPB72_14090</name>
</gene>
<reference evidence="1 4" key="2">
    <citation type="submission" date="2016-10" db="EMBL/GenBank/DDBJ databases">
        <title>Hydorgenophaga sp. LPB0072 isolated from gastropod.</title>
        <authorList>
            <person name="Kim E."/>
            <person name="Yi H."/>
        </authorList>
    </citation>
    <scope>NUCLEOTIDE SEQUENCE [LARGE SCALE GENOMIC DNA]</scope>
    <source>
        <strain evidence="1 4">LPB0072</strain>
    </source>
</reference>
<evidence type="ECO:0000313" key="2">
    <source>
        <dbReference type="EMBL" id="OAD41058.1"/>
    </source>
</evidence>
<dbReference type="KEGG" id="hyl:LPB072_03850"/>
<dbReference type="EMBL" id="CP017476">
    <property type="protein sequence ID" value="AOW12114.1"/>
    <property type="molecule type" value="Genomic_DNA"/>
</dbReference>
<dbReference type="Proteomes" id="UP000185680">
    <property type="component" value="Chromosome"/>
</dbReference>
<accession>A0A167HED1</accession>
<dbReference type="InterPro" id="IPR023393">
    <property type="entry name" value="START-like_dom_sf"/>
</dbReference>
<evidence type="ECO:0000313" key="4">
    <source>
        <dbReference type="Proteomes" id="UP000185680"/>
    </source>
</evidence>
<evidence type="ECO:0008006" key="5">
    <source>
        <dbReference type="Google" id="ProtNLM"/>
    </source>
</evidence>
<dbReference type="SUPFAM" id="SSF55961">
    <property type="entry name" value="Bet v1-like"/>
    <property type="match status" value="1"/>
</dbReference>
<dbReference type="STRING" id="1763535.LPB072_03850"/>
<evidence type="ECO:0000313" key="3">
    <source>
        <dbReference type="Proteomes" id="UP000185657"/>
    </source>
</evidence>
<dbReference type="Pfam" id="PF10604">
    <property type="entry name" value="Polyketide_cyc2"/>
    <property type="match status" value="1"/>
</dbReference>
<proteinExistence type="predicted"/>
<evidence type="ECO:0000313" key="1">
    <source>
        <dbReference type="EMBL" id="AOW12114.1"/>
    </source>
</evidence>
<dbReference type="EMBL" id="LVWD01000026">
    <property type="protein sequence ID" value="OAD41058.1"/>
    <property type="molecule type" value="Genomic_DNA"/>
</dbReference>
<dbReference type="AlphaFoldDB" id="A0A167HED1"/>
<dbReference type="Proteomes" id="UP000185657">
    <property type="component" value="Unassembled WGS sequence"/>
</dbReference>
<dbReference type="OrthoDB" id="5402478at2"/>
<dbReference type="InterPro" id="IPR019587">
    <property type="entry name" value="Polyketide_cyclase/dehydratase"/>
</dbReference>
<name>A0A167HED1_9BURK</name>
<reference evidence="2 3" key="1">
    <citation type="submission" date="2016-02" db="EMBL/GenBank/DDBJ databases">
        <title>Draft genome sequence of Hydrogenophaga sp. LPB0072.</title>
        <authorList>
            <person name="Shin S.-K."/>
            <person name="Yi H."/>
        </authorList>
    </citation>
    <scope>NUCLEOTIDE SEQUENCE [LARGE SCALE GENOMIC DNA]</scope>
    <source>
        <strain evidence="2 3">LPB0072</strain>
    </source>
</reference>